<gene>
    <name evidence="5" type="ORF">METZ01_LOCUS80097</name>
</gene>
<dbReference type="Pfam" id="PF02913">
    <property type="entry name" value="FAD-oxidase_C"/>
    <property type="match status" value="1"/>
</dbReference>
<sequence>VEPAMPYVEKSRRSIWTWGFQKDEPTDEDRIKHAGKLSRKLGMEIRVPPIPVASDLVLRKPRIDLPDSLRHFCFTDNYERAMHSYGAERELAALGEFSNPPDVVAHPSDEVELEEVLEWCDKNKFVTIPYGGGSSVVGGVTPPLDIGPVVTIDMDQFDRILEIDDVSRAARIQAGIFGPNMENQLRPSGHTLRHFPQSFVESTLGGWIATRSGGHYATNHTHIDDFVESIRMLTPSGWWESRRLPGSGAGPSPDRIVIGSEGVLGIITEAWMRIQRRPVFRATAAVSFDGWLKGCQAVRAIAQAKLWPANLRILDPELAAESAGLDGNKALLIIGFESAEVPQEHVLGEAIAIAKSYGGSISDDDIAIDDGTGNPTGRSGSVGAWRNAFIEVGGGLTAGLGLVTGTFETSITWDKWPDFDEKVRRATMDAIKRACGGGTLNCRFTHVYPDGPAPYYTYTGKYTVGAYFEQQEAIKSAASNAIIEAGGSITHHHAVGRIHRPWYDRQRPDLFSDSLRAVKKVCDPSGILNPGVLID</sequence>
<keyword evidence="3" id="KW-0274">FAD</keyword>
<dbReference type="GO" id="GO:0005777">
    <property type="term" value="C:peroxisome"/>
    <property type="evidence" value="ECO:0007669"/>
    <property type="project" value="UniProtKB-ARBA"/>
</dbReference>
<keyword evidence="2" id="KW-0285">Flavoprotein</keyword>
<dbReference type="InterPro" id="IPR025650">
    <property type="entry name" value="Alkyl-DHAP_Synthase"/>
</dbReference>
<dbReference type="Gene3D" id="3.30.300.330">
    <property type="match status" value="1"/>
</dbReference>
<feature type="domain" description="FAD-binding PCMH-type" evidence="4">
    <location>
        <begin position="97"/>
        <end position="277"/>
    </location>
</feature>
<dbReference type="GO" id="GO:0071949">
    <property type="term" value="F:FAD binding"/>
    <property type="evidence" value="ECO:0007669"/>
    <property type="project" value="InterPro"/>
</dbReference>
<dbReference type="Gene3D" id="3.30.465.10">
    <property type="match status" value="1"/>
</dbReference>
<feature type="non-terminal residue" evidence="5">
    <location>
        <position position="1"/>
    </location>
</feature>
<evidence type="ECO:0000259" key="4">
    <source>
        <dbReference type="PROSITE" id="PS51387"/>
    </source>
</evidence>
<evidence type="ECO:0000313" key="5">
    <source>
        <dbReference type="EMBL" id="SVA27243.1"/>
    </source>
</evidence>
<dbReference type="SUPFAM" id="SSF55103">
    <property type="entry name" value="FAD-linked oxidases, C-terminal domain"/>
    <property type="match status" value="1"/>
</dbReference>
<comment type="similarity">
    <text evidence="1">Belongs to the FAD-binding oxidoreductase/transferase type 4 family.</text>
</comment>
<evidence type="ECO:0000256" key="2">
    <source>
        <dbReference type="ARBA" id="ARBA00022630"/>
    </source>
</evidence>
<dbReference type="EMBL" id="UINC01006391">
    <property type="protein sequence ID" value="SVA27243.1"/>
    <property type="molecule type" value="Genomic_DNA"/>
</dbReference>
<dbReference type="PROSITE" id="PS51387">
    <property type="entry name" value="FAD_PCMH"/>
    <property type="match status" value="1"/>
</dbReference>
<organism evidence="5">
    <name type="scientific">marine metagenome</name>
    <dbReference type="NCBI Taxonomy" id="408172"/>
    <lineage>
        <taxon>unclassified sequences</taxon>
        <taxon>metagenomes</taxon>
        <taxon>ecological metagenomes</taxon>
    </lineage>
</organism>
<evidence type="ECO:0000256" key="3">
    <source>
        <dbReference type="ARBA" id="ARBA00022827"/>
    </source>
</evidence>
<dbReference type="InterPro" id="IPR006094">
    <property type="entry name" value="Oxid_FAD_bind_N"/>
</dbReference>
<dbReference type="PANTHER" id="PTHR46568:SF1">
    <property type="entry name" value="ALKYLDIHYDROXYACETONEPHOSPHATE SYNTHASE, PEROXISOMAL"/>
    <property type="match status" value="1"/>
</dbReference>
<dbReference type="InterPro" id="IPR016164">
    <property type="entry name" value="FAD-linked_Oxase-like_C"/>
</dbReference>
<evidence type="ECO:0000256" key="1">
    <source>
        <dbReference type="ARBA" id="ARBA00008000"/>
    </source>
</evidence>
<dbReference type="InterPro" id="IPR036318">
    <property type="entry name" value="FAD-bd_PCMH-like_sf"/>
</dbReference>
<dbReference type="InterPro" id="IPR016166">
    <property type="entry name" value="FAD-bd_PCMH"/>
</dbReference>
<dbReference type="InterPro" id="IPR004113">
    <property type="entry name" value="FAD-bd_oxidored_4_C"/>
</dbReference>
<dbReference type="Pfam" id="PF01565">
    <property type="entry name" value="FAD_binding_4"/>
    <property type="match status" value="1"/>
</dbReference>
<name>A0A381UKC6_9ZZZZ</name>
<reference evidence="5" key="1">
    <citation type="submission" date="2018-05" db="EMBL/GenBank/DDBJ databases">
        <authorList>
            <person name="Lanie J.A."/>
            <person name="Ng W.-L."/>
            <person name="Kazmierczak K.M."/>
            <person name="Andrzejewski T.M."/>
            <person name="Davidsen T.M."/>
            <person name="Wayne K.J."/>
            <person name="Tettelin H."/>
            <person name="Glass J.I."/>
            <person name="Rusch D."/>
            <person name="Podicherti R."/>
            <person name="Tsui H.-C.T."/>
            <person name="Winkler M.E."/>
        </authorList>
    </citation>
    <scope>NUCLEOTIDE SEQUENCE</scope>
</reference>
<accession>A0A381UKC6</accession>
<protein>
    <recommendedName>
        <fullName evidence="4">FAD-binding PCMH-type domain-containing protein</fullName>
    </recommendedName>
</protein>
<dbReference type="InterPro" id="IPR016169">
    <property type="entry name" value="FAD-bd_PCMH_sub2"/>
</dbReference>
<dbReference type="SUPFAM" id="SSF56176">
    <property type="entry name" value="FAD-binding/transporter-associated domain-like"/>
    <property type="match status" value="1"/>
</dbReference>
<dbReference type="AlphaFoldDB" id="A0A381UKC6"/>
<dbReference type="GO" id="GO:0008609">
    <property type="term" value="F:alkylglycerone-phosphate synthase activity"/>
    <property type="evidence" value="ECO:0007669"/>
    <property type="project" value="InterPro"/>
</dbReference>
<proteinExistence type="inferred from homology"/>
<dbReference type="PANTHER" id="PTHR46568">
    <property type="entry name" value="ALKYLDIHYDROXYACETONEPHOSPHATE SYNTHASE, PEROXISOMAL"/>
    <property type="match status" value="1"/>
</dbReference>
<dbReference type="GO" id="GO:0008610">
    <property type="term" value="P:lipid biosynthetic process"/>
    <property type="evidence" value="ECO:0007669"/>
    <property type="project" value="InterPro"/>
</dbReference>